<name>A0ABT7XR83_9NEIS</name>
<comment type="caution">
    <text evidence="6">The sequence shown here is derived from an EMBL/GenBank/DDBJ whole genome shotgun (WGS) entry which is preliminary data.</text>
</comment>
<dbReference type="InterPro" id="IPR036390">
    <property type="entry name" value="WH_DNA-bd_sf"/>
</dbReference>
<sequence>MSDRSPTLDQLRVFVAVVEAGSFSRAAEVLGRAQSVVSYTIGNLESLLGCALFERGRRRPMLTEAGRAMLADARRIDLLTREMAARAAGLTGGLEGEVSLAVDVMYPSVKLVSVLQAFAAQFPTVALDLQMEALGGVLKLVLDGESGLGLSGPRESWPDPIEAVAAGAARLEAVAAPSHPLAQYQGAIPVAALREHTQLVLSDRSRMTEGHNFGVYAAQTWRLGDLDAKHRLLLAGLGWGSMPEHIVEPDIASGALVRLTLADRDQLIYPFALIRRVDSRTGPAMQWLIERFAVQRAD</sequence>
<evidence type="ECO:0000313" key="6">
    <source>
        <dbReference type="EMBL" id="MDN0076208.1"/>
    </source>
</evidence>
<feature type="domain" description="HTH lysR-type" evidence="5">
    <location>
        <begin position="6"/>
        <end position="63"/>
    </location>
</feature>
<proteinExistence type="inferred from homology"/>
<dbReference type="PROSITE" id="PS50931">
    <property type="entry name" value="HTH_LYSR"/>
    <property type="match status" value="1"/>
</dbReference>
<dbReference type="Proteomes" id="UP001168540">
    <property type="component" value="Unassembled WGS sequence"/>
</dbReference>
<organism evidence="6 7">
    <name type="scientific">Crenobacter oryzisoli</name>
    <dbReference type="NCBI Taxonomy" id="3056844"/>
    <lineage>
        <taxon>Bacteria</taxon>
        <taxon>Pseudomonadati</taxon>
        <taxon>Pseudomonadota</taxon>
        <taxon>Betaproteobacteria</taxon>
        <taxon>Neisseriales</taxon>
        <taxon>Neisseriaceae</taxon>
        <taxon>Crenobacter</taxon>
    </lineage>
</organism>
<keyword evidence="4" id="KW-0804">Transcription</keyword>
<dbReference type="PANTHER" id="PTHR30126:SF91">
    <property type="entry name" value="LYSR FAMILY TRANSCRIPTIONAL REGULATOR"/>
    <property type="match status" value="1"/>
</dbReference>
<keyword evidence="2" id="KW-0805">Transcription regulation</keyword>
<dbReference type="InterPro" id="IPR000847">
    <property type="entry name" value="LysR_HTH_N"/>
</dbReference>
<evidence type="ECO:0000256" key="2">
    <source>
        <dbReference type="ARBA" id="ARBA00023015"/>
    </source>
</evidence>
<dbReference type="Gene3D" id="3.40.190.290">
    <property type="match status" value="1"/>
</dbReference>
<comment type="similarity">
    <text evidence="1">Belongs to the LysR transcriptional regulatory family.</text>
</comment>
<dbReference type="InterPro" id="IPR005119">
    <property type="entry name" value="LysR_subst-bd"/>
</dbReference>
<dbReference type="InterPro" id="IPR036388">
    <property type="entry name" value="WH-like_DNA-bd_sf"/>
</dbReference>
<dbReference type="PANTHER" id="PTHR30126">
    <property type="entry name" value="HTH-TYPE TRANSCRIPTIONAL REGULATOR"/>
    <property type="match status" value="1"/>
</dbReference>
<evidence type="ECO:0000313" key="7">
    <source>
        <dbReference type="Proteomes" id="UP001168540"/>
    </source>
</evidence>
<evidence type="ECO:0000256" key="3">
    <source>
        <dbReference type="ARBA" id="ARBA00023125"/>
    </source>
</evidence>
<dbReference type="Pfam" id="PF00126">
    <property type="entry name" value="HTH_1"/>
    <property type="match status" value="1"/>
</dbReference>
<evidence type="ECO:0000256" key="4">
    <source>
        <dbReference type="ARBA" id="ARBA00023163"/>
    </source>
</evidence>
<keyword evidence="3" id="KW-0238">DNA-binding</keyword>
<gene>
    <name evidence="6" type="ORF">QU481_15080</name>
</gene>
<dbReference type="SUPFAM" id="SSF53850">
    <property type="entry name" value="Periplasmic binding protein-like II"/>
    <property type="match status" value="1"/>
</dbReference>
<accession>A0ABT7XR83</accession>
<protein>
    <submittedName>
        <fullName evidence="6">LysR family transcriptional regulator</fullName>
    </submittedName>
</protein>
<keyword evidence="7" id="KW-1185">Reference proteome</keyword>
<dbReference type="EMBL" id="JAUEDK010000028">
    <property type="protein sequence ID" value="MDN0076208.1"/>
    <property type="molecule type" value="Genomic_DNA"/>
</dbReference>
<dbReference type="RefSeq" id="WP_289830876.1">
    <property type="nucleotide sequence ID" value="NZ_JAUEDK010000028.1"/>
</dbReference>
<reference evidence="6" key="1">
    <citation type="submission" date="2023-06" db="EMBL/GenBank/DDBJ databases">
        <authorList>
            <person name="Zhang S."/>
        </authorList>
    </citation>
    <scope>NUCLEOTIDE SEQUENCE</scope>
    <source>
        <strain evidence="6">SG2303</strain>
    </source>
</reference>
<dbReference type="SUPFAM" id="SSF46785">
    <property type="entry name" value="Winged helix' DNA-binding domain"/>
    <property type="match status" value="1"/>
</dbReference>
<dbReference type="PRINTS" id="PR00039">
    <property type="entry name" value="HTHLYSR"/>
</dbReference>
<dbReference type="Pfam" id="PF03466">
    <property type="entry name" value="LysR_substrate"/>
    <property type="match status" value="1"/>
</dbReference>
<dbReference type="Gene3D" id="1.10.10.10">
    <property type="entry name" value="Winged helix-like DNA-binding domain superfamily/Winged helix DNA-binding domain"/>
    <property type="match status" value="1"/>
</dbReference>
<evidence type="ECO:0000256" key="1">
    <source>
        <dbReference type="ARBA" id="ARBA00009437"/>
    </source>
</evidence>
<evidence type="ECO:0000259" key="5">
    <source>
        <dbReference type="PROSITE" id="PS50931"/>
    </source>
</evidence>